<accession>A0A3B3S3Y9</accession>
<dbReference type="Pfam" id="PF00664">
    <property type="entry name" value="ABC_membrane"/>
    <property type="match status" value="1"/>
</dbReference>
<evidence type="ECO:0000256" key="1">
    <source>
        <dbReference type="ARBA" id="ARBA00004141"/>
    </source>
</evidence>
<feature type="domain" description="ABC transmembrane type-1" evidence="6">
    <location>
        <begin position="13"/>
        <end position="88"/>
    </location>
</feature>
<feature type="transmembrane region" description="Helical" evidence="5">
    <location>
        <begin position="12"/>
        <end position="32"/>
    </location>
</feature>
<reference evidence="7" key="1">
    <citation type="submission" date="2025-08" db="UniProtKB">
        <authorList>
            <consortium name="Ensembl"/>
        </authorList>
    </citation>
    <scope>IDENTIFICATION</scope>
</reference>
<dbReference type="SUPFAM" id="SSF90123">
    <property type="entry name" value="ABC transporter transmembrane region"/>
    <property type="match status" value="1"/>
</dbReference>
<dbReference type="AlphaFoldDB" id="A0A3B3S3Y9"/>
<dbReference type="Gene3D" id="1.20.1560.10">
    <property type="entry name" value="ABC transporter type 1, transmembrane domain"/>
    <property type="match status" value="1"/>
</dbReference>
<reference evidence="7" key="2">
    <citation type="submission" date="2025-09" db="UniProtKB">
        <authorList>
            <consortium name="Ensembl"/>
        </authorList>
    </citation>
    <scope>IDENTIFICATION</scope>
</reference>
<evidence type="ECO:0000313" key="8">
    <source>
        <dbReference type="Proteomes" id="UP000261540"/>
    </source>
</evidence>
<evidence type="ECO:0000256" key="3">
    <source>
        <dbReference type="ARBA" id="ARBA00022989"/>
    </source>
</evidence>
<proteinExistence type="predicted"/>
<dbReference type="GO" id="GO:0016324">
    <property type="term" value="C:apical plasma membrane"/>
    <property type="evidence" value="ECO:0007669"/>
    <property type="project" value="TreeGrafter"/>
</dbReference>
<organism evidence="7 8">
    <name type="scientific">Paramormyrops kingsleyae</name>
    <dbReference type="NCBI Taxonomy" id="1676925"/>
    <lineage>
        <taxon>Eukaryota</taxon>
        <taxon>Metazoa</taxon>
        <taxon>Chordata</taxon>
        <taxon>Craniata</taxon>
        <taxon>Vertebrata</taxon>
        <taxon>Euteleostomi</taxon>
        <taxon>Actinopterygii</taxon>
        <taxon>Neopterygii</taxon>
        <taxon>Teleostei</taxon>
        <taxon>Osteoglossocephala</taxon>
        <taxon>Osteoglossomorpha</taxon>
        <taxon>Osteoglossiformes</taxon>
        <taxon>Mormyridae</taxon>
        <taxon>Paramormyrops</taxon>
    </lineage>
</organism>
<name>A0A3B3S3Y9_9TELE</name>
<dbReference type="InterPro" id="IPR036640">
    <property type="entry name" value="ABC1_TM_sf"/>
</dbReference>
<evidence type="ECO:0000313" key="7">
    <source>
        <dbReference type="Ensembl" id="ENSPKIP00000025243.1"/>
    </source>
</evidence>
<dbReference type="GO" id="GO:0005524">
    <property type="term" value="F:ATP binding"/>
    <property type="evidence" value="ECO:0007669"/>
    <property type="project" value="InterPro"/>
</dbReference>
<dbReference type="GO" id="GO:0140359">
    <property type="term" value="F:ABC-type transporter activity"/>
    <property type="evidence" value="ECO:0007669"/>
    <property type="project" value="InterPro"/>
</dbReference>
<dbReference type="STRING" id="1676925.ENSPKIP00000025243"/>
<dbReference type="InterPro" id="IPR039421">
    <property type="entry name" value="Type_1_exporter"/>
</dbReference>
<keyword evidence="8" id="KW-1185">Reference proteome</keyword>
<evidence type="ECO:0000259" key="6">
    <source>
        <dbReference type="PROSITE" id="PS50929"/>
    </source>
</evidence>
<evidence type="ECO:0000256" key="2">
    <source>
        <dbReference type="ARBA" id="ARBA00022692"/>
    </source>
</evidence>
<dbReference type="PANTHER" id="PTHR24221:SF294">
    <property type="entry name" value="ATP-BINDING CASSETTE SUB-FAMILY B MEMBER 5"/>
    <property type="match status" value="1"/>
</dbReference>
<keyword evidence="2 5" id="KW-0812">Transmembrane</keyword>
<evidence type="ECO:0000256" key="4">
    <source>
        <dbReference type="ARBA" id="ARBA00023136"/>
    </source>
</evidence>
<dbReference type="Ensembl" id="ENSPKIT00000005971.1">
    <property type="protein sequence ID" value="ENSPKIP00000025243.1"/>
    <property type="gene ID" value="ENSPKIG00000008186.1"/>
</dbReference>
<keyword evidence="4 5" id="KW-0472">Membrane</keyword>
<dbReference type="PANTHER" id="PTHR24221">
    <property type="entry name" value="ATP-BINDING CASSETTE SUB-FAMILY B"/>
    <property type="match status" value="1"/>
</dbReference>
<evidence type="ECO:0000256" key="5">
    <source>
        <dbReference type="SAM" id="Phobius"/>
    </source>
</evidence>
<keyword evidence="3 5" id="KW-1133">Transmembrane helix</keyword>
<protein>
    <recommendedName>
        <fullName evidence="6">ABC transmembrane type-1 domain-containing protein</fullName>
    </recommendedName>
</protein>
<dbReference type="Proteomes" id="UP000261540">
    <property type="component" value="Unplaced"/>
</dbReference>
<dbReference type="InterPro" id="IPR011527">
    <property type="entry name" value="ABC1_TM_dom"/>
</dbReference>
<comment type="subcellular location">
    <subcellularLocation>
        <location evidence="1">Membrane</location>
        <topology evidence="1">Multi-pass membrane protein</topology>
    </subcellularLocation>
</comment>
<dbReference type="PROSITE" id="PS50929">
    <property type="entry name" value="ABC_TM1F"/>
    <property type="match status" value="1"/>
</dbReference>
<sequence>MGSLYCPPCVSLWQLTLLILACVPILSGANFIQMRATGGHASKDQNALELSGKISTETVENFRTVVSLSREEVFFQKFKDSLSYAYNIVSMIHSDVYMVYTRGAQYVDRDLLVDRKGSVGVDRMA</sequence>
<dbReference type="GeneTree" id="ENSGT00940000166052"/>